<dbReference type="RefSeq" id="WP_346051586.1">
    <property type="nucleotide sequence ID" value="NZ_BAABIB010000008.1"/>
</dbReference>
<keyword evidence="2" id="KW-1133">Transmembrane helix</keyword>
<proteinExistence type="predicted"/>
<gene>
    <name evidence="3" type="ORF">GCM10023214_03290</name>
</gene>
<dbReference type="EMBL" id="BAABIB010000008">
    <property type="protein sequence ID" value="GAA5151941.1"/>
    <property type="molecule type" value="Genomic_DNA"/>
</dbReference>
<evidence type="ECO:0008006" key="5">
    <source>
        <dbReference type="Google" id="ProtNLM"/>
    </source>
</evidence>
<evidence type="ECO:0000313" key="3">
    <source>
        <dbReference type="EMBL" id="GAA5151941.1"/>
    </source>
</evidence>
<feature type="region of interest" description="Disordered" evidence="1">
    <location>
        <begin position="1"/>
        <end position="21"/>
    </location>
</feature>
<evidence type="ECO:0000313" key="4">
    <source>
        <dbReference type="Proteomes" id="UP001500192"/>
    </source>
</evidence>
<organism evidence="3 4">
    <name type="scientific">Amycolatopsis dongchuanensis</name>
    <dbReference type="NCBI Taxonomy" id="1070866"/>
    <lineage>
        <taxon>Bacteria</taxon>
        <taxon>Bacillati</taxon>
        <taxon>Actinomycetota</taxon>
        <taxon>Actinomycetes</taxon>
        <taxon>Pseudonocardiales</taxon>
        <taxon>Pseudonocardiaceae</taxon>
        <taxon>Amycolatopsis</taxon>
    </lineage>
</organism>
<name>A0ABP9Q042_9PSEU</name>
<dbReference type="Proteomes" id="UP001500192">
    <property type="component" value="Unassembled WGS sequence"/>
</dbReference>
<reference evidence="4" key="1">
    <citation type="journal article" date="2019" name="Int. J. Syst. Evol. Microbiol.">
        <title>The Global Catalogue of Microorganisms (GCM) 10K type strain sequencing project: providing services to taxonomists for standard genome sequencing and annotation.</title>
        <authorList>
            <consortium name="The Broad Institute Genomics Platform"/>
            <consortium name="The Broad Institute Genome Sequencing Center for Infectious Disease"/>
            <person name="Wu L."/>
            <person name="Ma J."/>
        </authorList>
    </citation>
    <scope>NUCLEOTIDE SEQUENCE [LARGE SCALE GENOMIC DNA]</scope>
    <source>
        <strain evidence="4">JCM 18054</strain>
    </source>
</reference>
<evidence type="ECO:0000256" key="2">
    <source>
        <dbReference type="SAM" id="Phobius"/>
    </source>
</evidence>
<keyword evidence="4" id="KW-1185">Reference proteome</keyword>
<sequence>MAIKQTDLTNEQPPDEGPHFVRERGRVSVSVSVGGGLEYLIMWAGATLLLVFLGVSPVSAALVALTVPLAYKSPAVAKKIFGAARRRIRRH</sequence>
<comment type="caution">
    <text evidence="3">The sequence shown here is derived from an EMBL/GenBank/DDBJ whole genome shotgun (WGS) entry which is preliminary data.</text>
</comment>
<feature type="compositionally biased region" description="Polar residues" evidence="1">
    <location>
        <begin position="1"/>
        <end position="12"/>
    </location>
</feature>
<protein>
    <recommendedName>
        <fullName evidence="5">DUF4133 domain-containing protein</fullName>
    </recommendedName>
</protein>
<feature type="transmembrane region" description="Helical" evidence="2">
    <location>
        <begin position="40"/>
        <end position="71"/>
    </location>
</feature>
<accession>A0ABP9Q042</accession>
<evidence type="ECO:0000256" key="1">
    <source>
        <dbReference type="SAM" id="MobiDB-lite"/>
    </source>
</evidence>
<keyword evidence="2" id="KW-0812">Transmembrane</keyword>
<keyword evidence="2" id="KW-0472">Membrane</keyword>